<dbReference type="Gene3D" id="3.40.30.10">
    <property type="entry name" value="Glutaredoxin"/>
    <property type="match status" value="1"/>
</dbReference>
<dbReference type="Gene3D" id="1.20.1050.10">
    <property type="match status" value="1"/>
</dbReference>
<dbReference type="PROSITE" id="PS50404">
    <property type="entry name" value="GST_NTER"/>
    <property type="match status" value="1"/>
</dbReference>
<dbReference type="CDD" id="cd03046">
    <property type="entry name" value="GST_N_GTT1_like"/>
    <property type="match status" value="1"/>
</dbReference>
<proteinExistence type="predicted"/>
<dbReference type="InterPro" id="IPR036282">
    <property type="entry name" value="Glutathione-S-Trfase_C_sf"/>
</dbReference>
<dbReference type="InterPro" id="IPR040079">
    <property type="entry name" value="Glutathione_S-Trfase"/>
</dbReference>
<dbReference type="PANTHER" id="PTHR44051">
    <property type="entry name" value="GLUTATHIONE S-TRANSFERASE-RELATED"/>
    <property type="match status" value="1"/>
</dbReference>
<evidence type="ECO:0000259" key="1">
    <source>
        <dbReference type="PROSITE" id="PS50404"/>
    </source>
</evidence>
<dbReference type="CDD" id="cd03207">
    <property type="entry name" value="GST_C_8"/>
    <property type="match status" value="1"/>
</dbReference>
<accession>A0ABS7PB38</accession>
<dbReference type="Proteomes" id="UP000759298">
    <property type="component" value="Unassembled WGS sequence"/>
</dbReference>
<protein>
    <submittedName>
        <fullName evidence="2">Glutathione S-transferase family protein</fullName>
    </submittedName>
</protein>
<organism evidence="2 3">
    <name type="scientific">Alteriqipengyuania abyssalis</name>
    <dbReference type="NCBI Taxonomy" id="2860200"/>
    <lineage>
        <taxon>Bacteria</taxon>
        <taxon>Pseudomonadati</taxon>
        <taxon>Pseudomonadota</taxon>
        <taxon>Alphaproteobacteria</taxon>
        <taxon>Sphingomonadales</taxon>
        <taxon>Erythrobacteraceae</taxon>
        <taxon>Alteriqipengyuania</taxon>
    </lineage>
</organism>
<dbReference type="Pfam" id="PF02798">
    <property type="entry name" value="GST_N"/>
    <property type="match status" value="1"/>
</dbReference>
<keyword evidence="3" id="KW-1185">Reference proteome</keyword>
<reference evidence="2 3" key="1">
    <citation type="submission" date="2021-07" db="EMBL/GenBank/DDBJ databases">
        <title>Alteriqipengyuania abyssalis NZ-12B nov, sp.nov isolated from deep sea sponge in pacific ocean.</title>
        <authorList>
            <person name="Tareen S."/>
            <person name="Wink J."/>
        </authorList>
    </citation>
    <scope>NUCLEOTIDE SEQUENCE [LARGE SCALE GENOMIC DNA]</scope>
    <source>
        <strain evidence="2 3">NZ-12B</strain>
    </source>
</reference>
<gene>
    <name evidence="2" type="ORF">KYN89_04320</name>
</gene>
<feature type="domain" description="GST N-terminal" evidence="1">
    <location>
        <begin position="1"/>
        <end position="86"/>
    </location>
</feature>
<dbReference type="RefSeq" id="WP_222823946.1">
    <property type="nucleotide sequence ID" value="NZ_JAHWXP010000001.1"/>
</dbReference>
<dbReference type="SFLD" id="SFLDG00358">
    <property type="entry name" value="Main_(cytGST)"/>
    <property type="match status" value="1"/>
</dbReference>
<evidence type="ECO:0000313" key="2">
    <source>
        <dbReference type="EMBL" id="MBY8336264.1"/>
    </source>
</evidence>
<dbReference type="InterPro" id="IPR036249">
    <property type="entry name" value="Thioredoxin-like_sf"/>
</dbReference>
<name>A0ABS7PB38_9SPHN</name>
<dbReference type="SFLD" id="SFLDS00019">
    <property type="entry name" value="Glutathione_Transferase_(cytos"/>
    <property type="match status" value="1"/>
</dbReference>
<dbReference type="InterPro" id="IPR004045">
    <property type="entry name" value="Glutathione_S-Trfase_N"/>
</dbReference>
<evidence type="ECO:0000313" key="3">
    <source>
        <dbReference type="Proteomes" id="UP000759298"/>
    </source>
</evidence>
<dbReference type="Pfam" id="PF13410">
    <property type="entry name" value="GST_C_2"/>
    <property type="match status" value="1"/>
</dbReference>
<sequence length="214" mass="24101">MAEYTLYTNPMSRGRIARWALHEVDARYDQVIVEYGPRESKPAAFLKANPMAKVPTLVHHHACHDHVVTECAAICHYLAEMHPDAGLLPEAHEKADYFRYLFFVAGPFEQASISQRMGWSSDDPQAQRMLGFGSFELAVDALETMLAGRDYVCGGRFTAADIYVGAQVIWGVDFDTLPRRDTFVAYAERVKQRVAYRIADTIDEELIAERGPQG</sequence>
<dbReference type="SFLD" id="SFLDG01150">
    <property type="entry name" value="Main.1:_Beta-like"/>
    <property type="match status" value="1"/>
</dbReference>
<dbReference type="SUPFAM" id="SSF52833">
    <property type="entry name" value="Thioredoxin-like"/>
    <property type="match status" value="1"/>
</dbReference>
<comment type="caution">
    <text evidence="2">The sequence shown here is derived from an EMBL/GenBank/DDBJ whole genome shotgun (WGS) entry which is preliminary data.</text>
</comment>
<dbReference type="EMBL" id="JAHWXP010000001">
    <property type="protein sequence ID" value="MBY8336264.1"/>
    <property type="molecule type" value="Genomic_DNA"/>
</dbReference>
<dbReference type="PANTHER" id="PTHR44051:SF21">
    <property type="entry name" value="GLUTATHIONE S-TRANSFERASE FAMILY PROTEIN"/>
    <property type="match status" value="1"/>
</dbReference>
<dbReference type="SUPFAM" id="SSF47616">
    <property type="entry name" value="GST C-terminal domain-like"/>
    <property type="match status" value="1"/>
</dbReference>